<protein>
    <submittedName>
        <fullName evidence="1">Uncharacterized protein</fullName>
    </submittedName>
</protein>
<keyword evidence="2" id="KW-1185">Reference proteome</keyword>
<dbReference type="Pfam" id="PF02363">
    <property type="entry name" value="C_tripleX"/>
    <property type="match status" value="5"/>
</dbReference>
<dbReference type="InterPro" id="IPR003341">
    <property type="entry name" value="Cys_rich_tripleX"/>
</dbReference>
<name>A0A8S1GNZ4_9PELO</name>
<dbReference type="PANTHER" id="PTHR31895:SF21">
    <property type="entry name" value="PRION-LIKE-(Q_N-RICH)-DOMAIN-BEARING PROTEIN"/>
    <property type="match status" value="1"/>
</dbReference>
<dbReference type="PANTHER" id="PTHR31895">
    <property type="entry name" value="PROTEIN CBG03177-RELATED"/>
    <property type="match status" value="1"/>
</dbReference>
<reference evidence="1" key="1">
    <citation type="submission" date="2020-10" db="EMBL/GenBank/DDBJ databases">
        <authorList>
            <person name="Kikuchi T."/>
        </authorList>
    </citation>
    <scope>NUCLEOTIDE SEQUENCE</scope>
    <source>
        <strain evidence="1">NKZ352</strain>
    </source>
</reference>
<evidence type="ECO:0000313" key="1">
    <source>
        <dbReference type="EMBL" id="CAD6185367.1"/>
    </source>
</evidence>
<dbReference type="EMBL" id="CAJGYM010000002">
    <property type="protein sequence ID" value="CAD6185367.1"/>
    <property type="molecule type" value="Genomic_DNA"/>
</dbReference>
<dbReference type="Proteomes" id="UP000835052">
    <property type="component" value="Unassembled WGS sequence"/>
</dbReference>
<organism evidence="1 2">
    <name type="scientific">Caenorhabditis auriculariae</name>
    <dbReference type="NCBI Taxonomy" id="2777116"/>
    <lineage>
        <taxon>Eukaryota</taxon>
        <taxon>Metazoa</taxon>
        <taxon>Ecdysozoa</taxon>
        <taxon>Nematoda</taxon>
        <taxon>Chromadorea</taxon>
        <taxon>Rhabditida</taxon>
        <taxon>Rhabditina</taxon>
        <taxon>Rhabditomorpha</taxon>
        <taxon>Rhabditoidea</taxon>
        <taxon>Rhabditidae</taxon>
        <taxon>Peloderinae</taxon>
        <taxon>Caenorhabditis</taxon>
    </lineage>
</organism>
<dbReference type="AlphaFoldDB" id="A0A8S1GNZ4"/>
<comment type="caution">
    <text evidence="1">The sequence shown here is derived from an EMBL/GenBank/DDBJ whole genome shotgun (WGS) entry which is preliminary data.</text>
</comment>
<proteinExistence type="predicted"/>
<evidence type="ECO:0000313" key="2">
    <source>
        <dbReference type="Proteomes" id="UP000835052"/>
    </source>
</evidence>
<gene>
    <name evidence="1" type="ORF">CAUJ_LOCUS1286</name>
</gene>
<sequence>MLLQLILLAAAVSAQSPMYLQAPVPIAAPPIARLDCIEACMPSCLPSCIRQKGQYPTPASPGAAPLYQPYAVPQQPSSIYNPYLPVVQQPAVAQVVPALPLPASVVVPQVATPVAQIYQPYAPAASAQANCAPACMPQCQTVCLEQQTYIPVALAPAPVPAPAPTTCVAACMPQCQSVCLEQQVLAPAAASAASSSCAPACMPQCQPVCLEQQVAAAPAQPTCIPACMPQCQPVCIEPVPPPPPQMEPVTVVVPTEAPPSQCIPRDDGTSNAAAGVAPYSLADTAANNDCHYRSSHLLKTVCR</sequence>
<accession>A0A8S1GNZ4</accession>